<dbReference type="CDD" id="cd03443">
    <property type="entry name" value="PaaI_thioesterase"/>
    <property type="match status" value="1"/>
</dbReference>
<evidence type="ECO:0000256" key="1">
    <source>
        <dbReference type="ARBA" id="ARBA00008324"/>
    </source>
</evidence>
<dbReference type="Pfam" id="PF03061">
    <property type="entry name" value="4HBT"/>
    <property type="match status" value="1"/>
</dbReference>
<dbReference type="EMBL" id="RBXT01000001">
    <property type="protein sequence ID" value="RKT78165.1"/>
    <property type="molecule type" value="Genomic_DNA"/>
</dbReference>
<dbReference type="GO" id="GO:0005829">
    <property type="term" value="C:cytosol"/>
    <property type="evidence" value="ECO:0007669"/>
    <property type="project" value="TreeGrafter"/>
</dbReference>
<evidence type="ECO:0000256" key="2">
    <source>
        <dbReference type="ARBA" id="ARBA00022801"/>
    </source>
</evidence>
<evidence type="ECO:0000313" key="5">
    <source>
        <dbReference type="EMBL" id="RKT78165.1"/>
    </source>
</evidence>
<feature type="domain" description="Thioesterase" evidence="4">
    <location>
        <begin position="81"/>
        <end position="158"/>
    </location>
</feature>
<dbReference type="AlphaFoldDB" id="A0A495XYC9"/>
<dbReference type="SUPFAM" id="SSF54637">
    <property type="entry name" value="Thioesterase/thiol ester dehydrase-isomerase"/>
    <property type="match status" value="1"/>
</dbReference>
<protein>
    <submittedName>
        <fullName evidence="5">Uncharacterized protein (TIGR00369 family)</fullName>
    </submittedName>
</protein>
<comment type="similarity">
    <text evidence="1">Belongs to the thioesterase PaaI family.</text>
</comment>
<reference evidence="5 6" key="1">
    <citation type="submission" date="2018-10" db="EMBL/GenBank/DDBJ databases">
        <title>Sequencing the genomes of 1000 actinobacteria strains.</title>
        <authorList>
            <person name="Klenk H.-P."/>
        </authorList>
    </citation>
    <scope>NUCLEOTIDE SEQUENCE [LARGE SCALE GENOMIC DNA]</scope>
    <source>
        <strain evidence="5 6">DSM 44267</strain>
    </source>
</reference>
<dbReference type="InterPro" id="IPR003736">
    <property type="entry name" value="PAAI_dom"/>
</dbReference>
<comment type="caution">
    <text evidence="5">The sequence shown here is derived from an EMBL/GenBank/DDBJ whole genome shotgun (WGS) entry which is preliminary data.</text>
</comment>
<dbReference type="Gene3D" id="3.10.129.10">
    <property type="entry name" value="Hotdog Thioesterase"/>
    <property type="match status" value="1"/>
</dbReference>
<keyword evidence="6" id="KW-1185">Reference proteome</keyword>
<dbReference type="PANTHER" id="PTHR43240">
    <property type="entry name" value="1,4-DIHYDROXY-2-NAPHTHOYL-COA THIOESTERASE 1"/>
    <property type="match status" value="1"/>
</dbReference>
<organism evidence="5 6">
    <name type="scientific">Terracoccus luteus</name>
    <dbReference type="NCBI Taxonomy" id="53356"/>
    <lineage>
        <taxon>Bacteria</taxon>
        <taxon>Bacillati</taxon>
        <taxon>Actinomycetota</taxon>
        <taxon>Actinomycetes</taxon>
        <taxon>Micrococcales</taxon>
        <taxon>Intrasporangiaceae</taxon>
        <taxon>Terracoccus</taxon>
    </lineage>
</organism>
<gene>
    <name evidence="5" type="ORF">DFJ68_1603</name>
</gene>
<dbReference type="GO" id="GO:0061522">
    <property type="term" value="F:1,4-dihydroxy-2-naphthoyl-CoA thioesterase activity"/>
    <property type="evidence" value="ECO:0007669"/>
    <property type="project" value="TreeGrafter"/>
</dbReference>
<keyword evidence="2" id="KW-0378">Hydrolase</keyword>
<dbReference type="PANTHER" id="PTHR43240:SF5">
    <property type="entry name" value="1,4-DIHYDROXY-2-NAPHTHOYL-COA THIOESTERASE 1"/>
    <property type="match status" value="1"/>
</dbReference>
<feature type="compositionally biased region" description="Basic and acidic residues" evidence="3">
    <location>
        <begin position="1"/>
        <end position="12"/>
    </location>
</feature>
<name>A0A495XYC9_9MICO</name>
<sequence>MSTDAGRPRPRDPAPGGGDPAEPTGRTGRREAAGDVDADLVRSMTDDARGTLIDRMGIELVEVTRERLVATMPVEGNTQPYGLLHGGASVVLAETLGSIGAQLHAGAGRVAVGLDINATHHRAARSGTVTGTATVLSAGRTLVSYDVVVTDEGGRRVCTSRITCLLRDAAPGA</sequence>
<evidence type="ECO:0000313" key="6">
    <source>
        <dbReference type="Proteomes" id="UP000278440"/>
    </source>
</evidence>
<dbReference type="NCBIfam" id="TIGR00369">
    <property type="entry name" value="unchar_dom_1"/>
    <property type="match status" value="1"/>
</dbReference>
<feature type="region of interest" description="Disordered" evidence="3">
    <location>
        <begin position="1"/>
        <end position="37"/>
    </location>
</feature>
<dbReference type="InterPro" id="IPR029069">
    <property type="entry name" value="HotDog_dom_sf"/>
</dbReference>
<evidence type="ECO:0000259" key="4">
    <source>
        <dbReference type="Pfam" id="PF03061"/>
    </source>
</evidence>
<dbReference type="InterPro" id="IPR006683">
    <property type="entry name" value="Thioestr_dom"/>
</dbReference>
<evidence type="ECO:0000256" key="3">
    <source>
        <dbReference type="SAM" id="MobiDB-lite"/>
    </source>
</evidence>
<dbReference type="Proteomes" id="UP000278440">
    <property type="component" value="Unassembled WGS sequence"/>
</dbReference>
<proteinExistence type="inferred from homology"/>
<accession>A0A495XYC9</accession>